<feature type="transmembrane region" description="Helical" evidence="7">
    <location>
        <begin position="358"/>
        <end position="378"/>
    </location>
</feature>
<gene>
    <name evidence="9" type="ORF">A2Y68_03695</name>
</gene>
<feature type="domain" description="Major facilitator superfamily (MFS) profile" evidence="8">
    <location>
        <begin position="13"/>
        <end position="412"/>
    </location>
</feature>
<feature type="transmembrane region" description="Helical" evidence="7">
    <location>
        <begin position="261"/>
        <end position="281"/>
    </location>
</feature>
<dbReference type="InterPro" id="IPR036259">
    <property type="entry name" value="MFS_trans_sf"/>
</dbReference>
<dbReference type="Gene3D" id="1.20.1250.20">
    <property type="entry name" value="MFS general substrate transporter like domains"/>
    <property type="match status" value="1"/>
</dbReference>
<feature type="transmembrane region" description="Helical" evidence="7">
    <location>
        <begin position="225"/>
        <end position="249"/>
    </location>
</feature>
<dbReference type="Pfam" id="PF07690">
    <property type="entry name" value="MFS_1"/>
    <property type="match status" value="1"/>
</dbReference>
<dbReference type="Proteomes" id="UP000176778">
    <property type="component" value="Unassembled WGS sequence"/>
</dbReference>
<proteinExistence type="predicted"/>
<keyword evidence="4 7" id="KW-0812">Transmembrane</keyword>
<feature type="transmembrane region" description="Helical" evidence="7">
    <location>
        <begin position="293"/>
        <end position="312"/>
    </location>
</feature>
<evidence type="ECO:0000256" key="2">
    <source>
        <dbReference type="ARBA" id="ARBA00022448"/>
    </source>
</evidence>
<evidence type="ECO:0000256" key="6">
    <source>
        <dbReference type="ARBA" id="ARBA00023136"/>
    </source>
</evidence>
<organism evidence="9 10">
    <name type="scientific">Candidatus Woesebacteria bacterium RBG_13_46_13</name>
    <dbReference type="NCBI Taxonomy" id="1802479"/>
    <lineage>
        <taxon>Bacteria</taxon>
        <taxon>Candidatus Woeseibacteriota</taxon>
    </lineage>
</organism>
<evidence type="ECO:0000259" key="8">
    <source>
        <dbReference type="PROSITE" id="PS50850"/>
    </source>
</evidence>
<evidence type="ECO:0000313" key="10">
    <source>
        <dbReference type="Proteomes" id="UP000176778"/>
    </source>
</evidence>
<dbReference type="GO" id="GO:0022857">
    <property type="term" value="F:transmembrane transporter activity"/>
    <property type="evidence" value="ECO:0007669"/>
    <property type="project" value="InterPro"/>
</dbReference>
<keyword evidence="2" id="KW-0813">Transport</keyword>
<dbReference type="PANTHER" id="PTHR43266">
    <property type="entry name" value="MACROLIDE-EFFLUX PROTEIN"/>
    <property type="match status" value="1"/>
</dbReference>
<reference evidence="9 10" key="1">
    <citation type="journal article" date="2016" name="Nat. Commun.">
        <title>Thousands of microbial genomes shed light on interconnected biogeochemical processes in an aquifer system.</title>
        <authorList>
            <person name="Anantharaman K."/>
            <person name="Brown C.T."/>
            <person name="Hug L.A."/>
            <person name="Sharon I."/>
            <person name="Castelle C.J."/>
            <person name="Probst A.J."/>
            <person name="Thomas B.C."/>
            <person name="Singh A."/>
            <person name="Wilkins M.J."/>
            <person name="Karaoz U."/>
            <person name="Brodie E.L."/>
            <person name="Williams K.H."/>
            <person name="Hubbard S.S."/>
            <person name="Banfield J.F."/>
        </authorList>
    </citation>
    <scope>NUCLEOTIDE SEQUENCE [LARGE SCALE GENOMIC DNA]</scope>
</reference>
<dbReference type="EMBL" id="MGFR01000003">
    <property type="protein sequence ID" value="OGM09699.1"/>
    <property type="molecule type" value="Genomic_DNA"/>
</dbReference>
<evidence type="ECO:0000256" key="5">
    <source>
        <dbReference type="ARBA" id="ARBA00022989"/>
    </source>
</evidence>
<keyword evidence="5 7" id="KW-1133">Transmembrane helix</keyword>
<keyword evidence="6 7" id="KW-0472">Membrane</keyword>
<feature type="transmembrane region" description="Helical" evidence="7">
    <location>
        <begin position="384"/>
        <end position="403"/>
    </location>
</feature>
<dbReference type="AlphaFoldDB" id="A0A1F7X4Q6"/>
<evidence type="ECO:0000313" key="9">
    <source>
        <dbReference type="EMBL" id="OGM09699.1"/>
    </source>
</evidence>
<protein>
    <recommendedName>
        <fullName evidence="8">Major facilitator superfamily (MFS) profile domain-containing protein</fullName>
    </recommendedName>
</protein>
<dbReference type="PROSITE" id="PS50850">
    <property type="entry name" value="MFS"/>
    <property type="match status" value="1"/>
</dbReference>
<evidence type="ECO:0000256" key="7">
    <source>
        <dbReference type="SAM" id="Phobius"/>
    </source>
</evidence>
<dbReference type="InterPro" id="IPR020846">
    <property type="entry name" value="MFS_dom"/>
</dbReference>
<feature type="transmembrane region" description="Helical" evidence="7">
    <location>
        <begin position="47"/>
        <end position="67"/>
    </location>
</feature>
<feature type="transmembrane region" description="Helical" evidence="7">
    <location>
        <begin position="141"/>
        <end position="164"/>
    </location>
</feature>
<dbReference type="SUPFAM" id="SSF103473">
    <property type="entry name" value="MFS general substrate transporter"/>
    <property type="match status" value="1"/>
</dbReference>
<sequence length="418" mass="45891">MISDYKPLLKNPKFVYIWVSQVLSQLTINIMNFLLLTRLFEKTGSSIATSFLWVIYALPAIFIGPLAAASVDMVSRRKMLVVTNFLQSLTILAYALLHQTSLFLLYGVALSYSFLNQFYVPAEAATLPSVVKKPYLPQANGLFFLTQQASLILGFGFAGILKQVFGFDTTLYLCAAFLFLAFVSVLFLPELKSQHTLPKEFEEAIGKFFERILEGYRFIKEKKSILVPFVLLLTIQVSLAIVTVNIPVIAADVFKVPLNSAGVAIVVPAGVGAIVGALIASKLLKIGWRKKRVIDMSLTLITLTLFLLVFILPEIPDTGRVILGPLIILLAGASFVGMIIPAQTFLQEATPGGLRGRVFGNFWFLATIATIFPVIFSGTIAELFGIRLLLFLLGALTLTGLIFSKKLGQKFIEEGFSG</sequence>
<dbReference type="STRING" id="1802479.A2Y68_03695"/>
<comment type="caution">
    <text evidence="9">The sequence shown here is derived from an EMBL/GenBank/DDBJ whole genome shotgun (WGS) entry which is preliminary data.</text>
</comment>
<dbReference type="GO" id="GO:0005886">
    <property type="term" value="C:plasma membrane"/>
    <property type="evidence" value="ECO:0007669"/>
    <property type="project" value="UniProtKB-SubCell"/>
</dbReference>
<keyword evidence="3" id="KW-1003">Cell membrane</keyword>
<evidence type="ECO:0000256" key="3">
    <source>
        <dbReference type="ARBA" id="ARBA00022475"/>
    </source>
</evidence>
<evidence type="ECO:0000256" key="1">
    <source>
        <dbReference type="ARBA" id="ARBA00004651"/>
    </source>
</evidence>
<feature type="transmembrane region" description="Helical" evidence="7">
    <location>
        <begin position="324"/>
        <end position="346"/>
    </location>
</feature>
<feature type="transmembrane region" description="Helical" evidence="7">
    <location>
        <begin position="79"/>
        <end position="97"/>
    </location>
</feature>
<dbReference type="CDD" id="cd06173">
    <property type="entry name" value="MFS_MefA_like"/>
    <property type="match status" value="1"/>
</dbReference>
<dbReference type="PANTHER" id="PTHR43266:SF2">
    <property type="entry name" value="MAJOR FACILITATOR SUPERFAMILY (MFS) PROFILE DOMAIN-CONTAINING PROTEIN"/>
    <property type="match status" value="1"/>
</dbReference>
<accession>A0A1F7X4Q6</accession>
<dbReference type="InterPro" id="IPR011701">
    <property type="entry name" value="MFS"/>
</dbReference>
<feature type="transmembrane region" description="Helical" evidence="7">
    <location>
        <begin position="15"/>
        <end position="35"/>
    </location>
</feature>
<evidence type="ECO:0000256" key="4">
    <source>
        <dbReference type="ARBA" id="ARBA00022692"/>
    </source>
</evidence>
<name>A0A1F7X4Q6_9BACT</name>
<feature type="transmembrane region" description="Helical" evidence="7">
    <location>
        <begin position="170"/>
        <end position="189"/>
    </location>
</feature>
<comment type="subcellular location">
    <subcellularLocation>
        <location evidence="1">Cell membrane</location>
        <topology evidence="1">Multi-pass membrane protein</topology>
    </subcellularLocation>
</comment>